<sequence length="235" mass="25097">MIRIFNIFILFNFALALEAQVDGNLLLTVHNLNATELAGVASPITGSLAFNSTTNSFTNYDGTAWTQASTDIYIGDIKTGFSNSDHDGWYVLDGRRLNRLPSNARAAASNLGFRGRLPNAQDALLKQSNGSQGLGDIGGNSQITLTQANLPNVDFSGTTSSNGNHNHSMSGYFSDERIRNNVDAYRNLLLAGGSITSSTDGNHNHGFTVNSGGSSVAIAQYQPFIVVNTLIYLGE</sequence>
<accession>A0A1X7K7I4</accession>
<organism evidence="1 2">
    <name type="scientific">Arenibacter troitsensis</name>
    <dbReference type="NCBI Taxonomy" id="188872"/>
    <lineage>
        <taxon>Bacteria</taxon>
        <taxon>Pseudomonadati</taxon>
        <taxon>Bacteroidota</taxon>
        <taxon>Flavobacteriia</taxon>
        <taxon>Flavobacteriales</taxon>
        <taxon>Flavobacteriaceae</taxon>
        <taxon>Arenibacter</taxon>
    </lineage>
</organism>
<gene>
    <name evidence="1" type="ORF">SAMN03080602_02545</name>
</gene>
<evidence type="ECO:0000313" key="2">
    <source>
        <dbReference type="Proteomes" id="UP000193420"/>
    </source>
</evidence>
<keyword evidence="2" id="KW-1185">Reference proteome</keyword>
<evidence type="ECO:0008006" key="3">
    <source>
        <dbReference type="Google" id="ProtNLM"/>
    </source>
</evidence>
<dbReference type="AlphaFoldDB" id="A0A1X7K7I4"/>
<evidence type="ECO:0000313" key="1">
    <source>
        <dbReference type="EMBL" id="SMG36764.1"/>
    </source>
</evidence>
<proteinExistence type="predicted"/>
<name>A0A1X7K7I4_9FLAO</name>
<dbReference type="SUPFAM" id="SSF88874">
    <property type="entry name" value="Receptor-binding domain of short tail fibre protein gp12"/>
    <property type="match status" value="1"/>
</dbReference>
<protein>
    <recommendedName>
        <fullName evidence="3">Microcystin-dependent protein</fullName>
    </recommendedName>
</protein>
<dbReference type="EMBL" id="FXAO01000005">
    <property type="protein sequence ID" value="SMG36764.1"/>
    <property type="molecule type" value="Genomic_DNA"/>
</dbReference>
<dbReference type="Proteomes" id="UP000193420">
    <property type="component" value="Unassembled WGS sequence"/>
</dbReference>
<dbReference type="STRING" id="188872.SAMN03080602_02545"/>
<reference evidence="2" key="1">
    <citation type="submission" date="2017-04" db="EMBL/GenBank/DDBJ databases">
        <authorList>
            <person name="Varghese N."/>
            <person name="Submissions S."/>
        </authorList>
    </citation>
    <scope>NUCLEOTIDE SEQUENCE [LARGE SCALE GENOMIC DNA]</scope>
    <source>
        <strain evidence="2">DSM 19835</strain>
    </source>
</reference>